<feature type="compositionally biased region" description="Low complexity" evidence="1">
    <location>
        <begin position="455"/>
        <end position="466"/>
    </location>
</feature>
<evidence type="ECO:0000256" key="2">
    <source>
        <dbReference type="SAM" id="Phobius"/>
    </source>
</evidence>
<dbReference type="InterPro" id="IPR039672">
    <property type="entry name" value="MFS_2"/>
</dbReference>
<feature type="transmembrane region" description="Helical" evidence="2">
    <location>
        <begin position="271"/>
        <end position="293"/>
    </location>
</feature>
<feature type="transmembrane region" description="Helical" evidence="2">
    <location>
        <begin position="369"/>
        <end position="395"/>
    </location>
</feature>
<dbReference type="EMBL" id="BMQJ01000008">
    <property type="protein sequence ID" value="GGQ02849.1"/>
    <property type="molecule type" value="Genomic_DNA"/>
</dbReference>
<dbReference type="PANTHER" id="PTHR11328:SF24">
    <property type="entry name" value="MAJOR FACILITATOR SUPERFAMILY (MFS) PROFILE DOMAIN-CONTAINING PROTEIN"/>
    <property type="match status" value="1"/>
</dbReference>
<accession>A0ABQ2R167</accession>
<feature type="transmembrane region" description="Helical" evidence="2">
    <location>
        <begin position="329"/>
        <end position="348"/>
    </location>
</feature>
<reference evidence="4" key="1">
    <citation type="journal article" date="2019" name="Int. J. Syst. Evol. Microbiol.">
        <title>The Global Catalogue of Microorganisms (GCM) 10K type strain sequencing project: providing services to taxonomists for standard genome sequencing and annotation.</title>
        <authorList>
            <consortium name="The Broad Institute Genomics Platform"/>
            <consortium name="The Broad Institute Genome Sequencing Center for Infectious Disease"/>
            <person name="Wu L."/>
            <person name="Ma J."/>
        </authorList>
    </citation>
    <scope>NUCLEOTIDE SEQUENCE [LARGE SCALE GENOMIC DNA]</scope>
    <source>
        <strain evidence="4">JCM 3115</strain>
    </source>
</reference>
<keyword evidence="2" id="KW-0472">Membrane</keyword>
<evidence type="ECO:0000313" key="3">
    <source>
        <dbReference type="EMBL" id="GGQ02849.1"/>
    </source>
</evidence>
<feature type="transmembrane region" description="Helical" evidence="2">
    <location>
        <begin position="119"/>
        <end position="139"/>
    </location>
</feature>
<dbReference type="SUPFAM" id="SSF103473">
    <property type="entry name" value="MFS general substrate transporter"/>
    <property type="match status" value="1"/>
</dbReference>
<dbReference type="InterPro" id="IPR036259">
    <property type="entry name" value="MFS_trans_sf"/>
</dbReference>
<keyword evidence="2" id="KW-1133">Transmembrane helix</keyword>
<feature type="region of interest" description="Disordered" evidence="1">
    <location>
        <begin position="455"/>
        <end position="488"/>
    </location>
</feature>
<dbReference type="Pfam" id="PF13347">
    <property type="entry name" value="MFS_2"/>
    <property type="match status" value="1"/>
</dbReference>
<dbReference type="RefSeq" id="WP_189247652.1">
    <property type="nucleotide sequence ID" value="NZ_BMQJ01000008.1"/>
</dbReference>
<feature type="transmembrane region" description="Helical" evidence="2">
    <location>
        <begin position="240"/>
        <end position="265"/>
    </location>
</feature>
<dbReference type="Gene3D" id="1.20.1250.20">
    <property type="entry name" value="MFS general substrate transporter like domains"/>
    <property type="match status" value="2"/>
</dbReference>
<feature type="transmembrane region" description="Helical" evidence="2">
    <location>
        <begin position="45"/>
        <end position="66"/>
    </location>
</feature>
<sequence length="488" mass="50360">MVTPAPTPRPAGAAVAVTVPRGVRVGYGVGSVCTATFSTVPGLLLLFYMTNVLAVPAWIAGAVAFLPKLWDMVINPWVGQRSDRTVSRLGPRRPWMLLGAVTLPVTFALTFAGPPLTGLPAALYVTVCYFLTATAYAFYEVPYKAMATEMTDDYHERSSLLQWKMVFLGLAILLSGAGAPALAGTEVTGYRLMGLVIGAVLLASMLASVAGTARAPLAGRAEAEPSLRAQFAAARSSRPFLILLALSCAQMFAAGTLLAGAPYFATYVLDAPGATTTLFLCVVGPLLVTMPLWTWLSRRYDKRGAMVLSAALFTAGTAAMALSDRFGTGYAHACVLVVGVGYAGFQLLQFSMLSDVIVHDAAATGRRRAGVFTGLWTACETVVFALGALVLGWLLGATGFVESSASEAVAQPDSAIAAALYGGALIPALAAGVSVLLTLRYPITAETMRAVDAAGTAGASEASEAGDGTGEEPGVTARAGDEPEPAGA</sequence>
<feature type="transmembrane region" description="Helical" evidence="2">
    <location>
        <begin position="189"/>
        <end position="210"/>
    </location>
</feature>
<feature type="transmembrane region" description="Helical" evidence="2">
    <location>
        <begin position="415"/>
        <end position="439"/>
    </location>
</feature>
<proteinExistence type="predicted"/>
<feature type="transmembrane region" description="Helical" evidence="2">
    <location>
        <begin position="305"/>
        <end position="323"/>
    </location>
</feature>
<organism evidence="3 4">
    <name type="scientific">Streptosporangium pseudovulgare</name>
    <dbReference type="NCBI Taxonomy" id="35765"/>
    <lineage>
        <taxon>Bacteria</taxon>
        <taxon>Bacillati</taxon>
        <taxon>Actinomycetota</taxon>
        <taxon>Actinomycetes</taxon>
        <taxon>Streptosporangiales</taxon>
        <taxon>Streptosporangiaceae</taxon>
        <taxon>Streptosporangium</taxon>
    </lineage>
</organism>
<gene>
    <name evidence="3" type="ORF">GCM10010140_36370</name>
</gene>
<dbReference type="Proteomes" id="UP000611554">
    <property type="component" value="Unassembled WGS sequence"/>
</dbReference>
<name>A0ABQ2R167_9ACTN</name>
<keyword evidence="2" id="KW-0812">Transmembrane</keyword>
<keyword evidence="4" id="KW-1185">Reference proteome</keyword>
<protein>
    <submittedName>
        <fullName evidence="3">MFS transporter</fullName>
    </submittedName>
</protein>
<dbReference type="PANTHER" id="PTHR11328">
    <property type="entry name" value="MAJOR FACILITATOR SUPERFAMILY DOMAIN-CONTAINING PROTEIN"/>
    <property type="match status" value="1"/>
</dbReference>
<feature type="transmembrane region" description="Helical" evidence="2">
    <location>
        <begin position="160"/>
        <end position="183"/>
    </location>
</feature>
<dbReference type="CDD" id="cd17332">
    <property type="entry name" value="MFS_MelB_like"/>
    <property type="match status" value="1"/>
</dbReference>
<feature type="transmembrane region" description="Helical" evidence="2">
    <location>
        <begin position="94"/>
        <end position="113"/>
    </location>
</feature>
<comment type="caution">
    <text evidence="3">The sequence shown here is derived from an EMBL/GenBank/DDBJ whole genome shotgun (WGS) entry which is preliminary data.</text>
</comment>
<evidence type="ECO:0000313" key="4">
    <source>
        <dbReference type="Proteomes" id="UP000611554"/>
    </source>
</evidence>
<evidence type="ECO:0000256" key="1">
    <source>
        <dbReference type="SAM" id="MobiDB-lite"/>
    </source>
</evidence>